<feature type="non-terminal residue" evidence="2">
    <location>
        <position position="260"/>
    </location>
</feature>
<evidence type="ECO:0000313" key="3">
    <source>
        <dbReference type="Proteomes" id="UP000228497"/>
    </source>
</evidence>
<dbReference type="InterPro" id="IPR043993">
    <property type="entry name" value="T4SS_pilin"/>
</dbReference>
<reference evidence="3" key="1">
    <citation type="submission" date="2017-09" db="EMBL/GenBank/DDBJ databases">
        <title>Depth-based differentiation of microbial function through sediment-hosted aquifers and enrichment of novel symbionts in the deep terrestrial subsurface.</title>
        <authorList>
            <person name="Probst A.J."/>
            <person name="Ladd B."/>
            <person name="Jarett J.K."/>
            <person name="Geller-Mcgrath D.E."/>
            <person name="Sieber C.M.K."/>
            <person name="Emerson J.B."/>
            <person name="Anantharaman K."/>
            <person name="Thomas B.C."/>
            <person name="Malmstrom R."/>
            <person name="Stieglmeier M."/>
            <person name="Klingl A."/>
            <person name="Woyke T."/>
            <person name="Ryan C.M."/>
            <person name="Banfield J.F."/>
        </authorList>
    </citation>
    <scope>NUCLEOTIDE SEQUENCE [LARGE SCALE GENOMIC DNA]</scope>
</reference>
<feature type="transmembrane region" description="Helical" evidence="1">
    <location>
        <begin position="51"/>
        <end position="72"/>
    </location>
</feature>
<accession>A0A2M7FDP0</accession>
<dbReference type="EMBL" id="PFFD01000095">
    <property type="protein sequence ID" value="PIV86998.1"/>
    <property type="molecule type" value="Genomic_DNA"/>
</dbReference>
<proteinExistence type="predicted"/>
<evidence type="ECO:0000256" key="1">
    <source>
        <dbReference type="SAM" id="Phobius"/>
    </source>
</evidence>
<name>A0A2M7FDP0_9BACT</name>
<feature type="transmembrane region" description="Helical" evidence="1">
    <location>
        <begin position="93"/>
        <end position="110"/>
    </location>
</feature>
<dbReference type="AlphaFoldDB" id="A0A2M7FDP0"/>
<dbReference type="Proteomes" id="UP000228497">
    <property type="component" value="Unassembled WGS sequence"/>
</dbReference>
<gene>
    <name evidence="2" type="ORF">COW49_02100</name>
</gene>
<sequence>MKKIMLIAVILLSIGFTQHVFAQGFVPLASIPGLTDIQPTQGGLADFFNNLYKYLIGLAAILAIIEIIWGGLEISTKDSVSKQSDGKERITQAIFGLVLVLSPVLVFSIINPSILNLSLNMPELDTKSGMSAGSVAGTQTSVTDAPTGCSVIGTSGILQIATCPSNTTVKRETDRCGSSSGQSSIISQNTLTDGTIVSAMLMCAWSNKYVFIDTRNQGVIGWIASKFNTINDIQPLAITSDNSNNGNFAIQFMNTCSSSG</sequence>
<organism evidence="2 3">
    <name type="scientific">Candidatus Kaiserbacteria bacterium CG17_big_fil_post_rev_8_21_14_2_50_51_7</name>
    <dbReference type="NCBI Taxonomy" id="1974613"/>
    <lineage>
        <taxon>Bacteria</taxon>
        <taxon>Candidatus Kaiseribacteriota</taxon>
    </lineage>
</organism>
<keyword evidence="1" id="KW-0812">Transmembrane</keyword>
<dbReference type="Pfam" id="PF18895">
    <property type="entry name" value="T4SS_pilin"/>
    <property type="match status" value="1"/>
</dbReference>
<keyword evidence="1" id="KW-0472">Membrane</keyword>
<comment type="caution">
    <text evidence="2">The sequence shown here is derived from an EMBL/GenBank/DDBJ whole genome shotgun (WGS) entry which is preliminary data.</text>
</comment>
<protein>
    <submittedName>
        <fullName evidence="2">Uncharacterized protein</fullName>
    </submittedName>
</protein>
<keyword evidence="1" id="KW-1133">Transmembrane helix</keyword>
<evidence type="ECO:0000313" key="2">
    <source>
        <dbReference type="EMBL" id="PIV86998.1"/>
    </source>
</evidence>